<evidence type="ECO:0000313" key="1">
    <source>
        <dbReference type="EMBL" id="MBC5688405.1"/>
    </source>
</evidence>
<proteinExistence type="predicted"/>
<dbReference type="PANTHER" id="PTHR48100">
    <property type="entry name" value="BROAD-SPECIFICITY PHOSPHATASE YOR283W-RELATED"/>
    <property type="match status" value="1"/>
</dbReference>
<dbReference type="AlphaFoldDB" id="A0A923LGN7"/>
<dbReference type="EMBL" id="JACOPF010000001">
    <property type="protein sequence ID" value="MBC5688405.1"/>
    <property type="molecule type" value="Genomic_DNA"/>
</dbReference>
<keyword evidence="2" id="KW-1185">Reference proteome</keyword>
<dbReference type="RefSeq" id="WP_186875020.1">
    <property type="nucleotide sequence ID" value="NZ_JACOPF010000001.1"/>
</dbReference>
<dbReference type="InterPro" id="IPR029033">
    <property type="entry name" value="His_PPase_superfam"/>
</dbReference>
<dbReference type="InterPro" id="IPR013078">
    <property type="entry name" value="His_Pase_superF_clade-1"/>
</dbReference>
<dbReference type="GO" id="GO:0016791">
    <property type="term" value="F:phosphatase activity"/>
    <property type="evidence" value="ECO:0007669"/>
    <property type="project" value="TreeGrafter"/>
</dbReference>
<dbReference type="SUPFAM" id="SSF53254">
    <property type="entry name" value="Phosphoglycerate mutase-like"/>
    <property type="match status" value="1"/>
</dbReference>
<gene>
    <name evidence="1" type="ORF">H8S37_05610</name>
</gene>
<dbReference type="SMART" id="SM00855">
    <property type="entry name" value="PGAM"/>
    <property type="match status" value="1"/>
</dbReference>
<sequence>MKLIFIRHFSTAGNEKRQYIGRTDEAITKQARKTYLREPFHYPDVRQVVASPMKRCVQTAKLLYPKKKIWTQELLRECDFGEFEGRTYEELKEDSRYIQWMESGGTLPFPDGESQEEFCERCVAGFRKCIEYLQKEKGTAGEKACQAEATAAFVVHGGTIMAILSALDKKHRGFYEWQAANGQGFQAVLQEEKFEAGKRCLYEIEPLKQMYGA</sequence>
<protein>
    <submittedName>
        <fullName evidence="1">Histidine phosphatase family protein</fullName>
    </submittedName>
</protein>
<dbReference type="CDD" id="cd07067">
    <property type="entry name" value="HP_PGM_like"/>
    <property type="match status" value="1"/>
</dbReference>
<comment type="caution">
    <text evidence="1">The sequence shown here is derived from an EMBL/GenBank/DDBJ whole genome shotgun (WGS) entry which is preliminary data.</text>
</comment>
<accession>A0A923LGN7</accession>
<dbReference type="Gene3D" id="3.40.50.1240">
    <property type="entry name" value="Phosphoglycerate mutase-like"/>
    <property type="match status" value="1"/>
</dbReference>
<dbReference type="InterPro" id="IPR050275">
    <property type="entry name" value="PGM_Phosphatase"/>
</dbReference>
<name>A0A923LGN7_9FIRM</name>
<reference evidence="1" key="1">
    <citation type="submission" date="2020-08" db="EMBL/GenBank/DDBJ databases">
        <title>Genome public.</title>
        <authorList>
            <person name="Liu C."/>
            <person name="Sun Q."/>
        </authorList>
    </citation>
    <scope>NUCLEOTIDE SEQUENCE</scope>
    <source>
        <strain evidence="1">NSJ-55</strain>
    </source>
</reference>
<evidence type="ECO:0000313" key="2">
    <source>
        <dbReference type="Proteomes" id="UP000652477"/>
    </source>
</evidence>
<organism evidence="1 2">
    <name type="scientific">Mediterraneibacter hominis</name>
    <dbReference type="NCBI Taxonomy" id="2763054"/>
    <lineage>
        <taxon>Bacteria</taxon>
        <taxon>Bacillati</taxon>
        <taxon>Bacillota</taxon>
        <taxon>Clostridia</taxon>
        <taxon>Lachnospirales</taxon>
        <taxon>Lachnospiraceae</taxon>
        <taxon>Mediterraneibacter</taxon>
    </lineage>
</organism>
<dbReference type="Pfam" id="PF00300">
    <property type="entry name" value="His_Phos_1"/>
    <property type="match status" value="1"/>
</dbReference>
<dbReference type="Proteomes" id="UP000652477">
    <property type="component" value="Unassembled WGS sequence"/>
</dbReference>